<feature type="coiled-coil region" evidence="2">
    <location>
        <begin position="40"/>
        <end position="67"/>
    </location>
</feature>
<accession>A0A812HBN3</accession>
<feature type="coiled-coil region" evidence="2">
    <location>
        <begin position="195"/>
        <end position="229"/>
    </location>
</feature>
<organism evidence="3 4">
    <name type="scientific">Symbiodinium natans</name>
    <dbReference type="NCBI Taxonomy" id="878477"/>
    <lineage>
        <taxon>Eukaryota</taxon>
        <taxon>Sar</taxon>
        <taxon>Alveolata</taxon>
        <taxon>Dinophyceae</taxon>
        <taxon>Suessiales</taxon>
        <taxon>Symbiodiniaceae</taxon>
        <taxon>Symbiodinium</taxon>
    </lineage>
</organism>
<protein>
    <submittedName>
        <fullName evidence="3">Uncharacterized protein</fullName>
    </submittedName>
</protein>
<evidence type="ECO:0000256" key="1">
    <source>
        <dbReference type="ARBA" id="ARBA00023054"/>
    </source>
</evidence>
<evidence type="ECO:0000313" key="4">
    <source>
        <dbReference type="Proteomes" id="UP000604046"/>
    </source>
</evidence>
<dbReference type="OrthoDB" id="413799at2759"/>
<comment type="caution">
    <text evidence="3">The sequence shown here is derived from an EMBL/GenBank/DDBJ whole genome shotgun (WGS) entry which is preliminary data.</text>
</comment>
<dbReference type="Proteomes" id="UP000604046">
    <property type="component" value="Unassembled WGS sequence"/>
</dbReference>
<keyword evidence="4" id="KW-1185">Reference proteome</keyword>
<name>A0A812HBN3_9DINO</name>
<proteinExistence type="predicted"/>
<evidence type="ECO:0000256" key="2">
    <source>
        <dbReference type="SAM" id="Coils"/>
    </source>
</evidence>
<gene>
    <name evidence="3" type="ORF">SNAT2548_LOCUS1268</name>
</gene>
<dbReference type="EMBL" id="CAJNDS010000069">
    <property type="protein sequence ID" value="CAE6942593.1"/>
    <property type="molecule type" value="Genomic_DNA"/>
</dbReference>
<dbReference type="AlphaFoldDB" id="A0A812HBN3"/>
<evidence type="ECO:0000313" key="3">
    <source>
        <dbReference type="EMBL" id="CAE6942593.1"/>
    </source>
</evidence>
<keyword evidence="1 2" id="KW-0175">Coiled coil</keyword>
<dbReference type="PANTHER" id="PTHR21549:SF1">
    <property type="entry name" value="COILED-COIL DOMAIN-CONTAINING PROTEIN 148"/>
    <property type="match status" value="1"/>
</dbReference>
<reference evidence="3" key="1">
    <citation type="submission" date="2021-02" db="EMBL/GenBank/DDBJ databases">
        <authorList>
            <person name="Dougan E. K."/>
            <person name="Rhodes N."/>
            <person name="Thang M."/>
            <person name="Chan C."/>
        </authorList>
    </citation>
    <scope>NUCLEOTIDE SEQUENCE</scope>
</reference>
<dbReference type="InterPro" id="IPR039902">
    <property type="entry name" value="CCDC148/CCDC112"/>
</dbReference>
<dbReference type="PANTHER" id="PTHR21549">
    <property type="entry name" value="MUTATED IN BLADDER CANCER 1"/>
    <property type="match status" value="1"/>
</dbReference>
<sequence>MPKVSLSAARARDGEILEKLGKVQKAAESHKQQTKLHQQRHEWIEQARGLQREARRLEDELTTATVELGLWPELEAEAKAAADATAEVWSQVSGLRQLISALRRRDSARLRQSPQQAVELQSVLSTVASALQGISPHLAQEAAALEAECAQMRGELRRELASENAWTTERKPEDRCELSDEEDLMLEQAEEEEYASELTGLNAQIRVTLAQLEEEMADFRRRKQGWDDEAHFRFLHIKQQFQGRGRELLTERLRLEFPHLPREQLQQHEATCDGLKFASQRQAAAFRQWRRERLALLRRHQQRFAERRRASELLALKKQELLDLREKGKALQGRLEVDRAKASAKREDFTVPQKVYLKWLRQQMDVERACMELPFTIALLCIFGAFAIIGLSQDRIYRVQHAIQEDIAANANFAFSGYQGHKNYEDVHSIDDFWSWLRLGFLPLVVQPAWAYSEGRDVAVASVFDLSTGPAREPNETWRLTAFGSGSQPLPITSDYLRYNRIVGGLRLRQGVSSGSGAACRFPSAGARAAWERWYGKPCMPNYQEVIYSPEHGDAQTFRDPVRVEWLLPDMDSLDRIYGQVLDMQDGCSQMDVKNRSDPRPLLWDFFLRFGVKPGRAKPESFEAMVALGLTAVLLGLGLGQVWARCDEWNSLEYVDYDVSVNSKLWFDTSVSCSGAGYNIATSLEITHVQFSVCATDYNYWTGASSFGVYTQAFEDCAVSTILRNQTCKPVALDPEKTNPKALRGQRLWSHRSLVVKWDLAARWQLR</sequence>